<evidence type="ECO:0000256" key="6">
    <source>
        <dbReference type="ARBA" id="ARBA00023136"/>
    </source>
</evidence>
<evidence type="ECO:0000313" key="9">
    <source>
        <dbReference type="Proteomes" id="UP000007754"/>
    </source>
</evidence>
<comment type="similarity">
    <text evidence="2 7">Belongs to the XK family.</text>
</comment>
<reference evidence="8 9" key="1">
    <citation type="journal article" date="2010" name="Nature">
        <title>The genome of a songbird.</title>
        <authorList>
            <person name="Warren W.C."/>
            <person name="Clayton D.F."/>
            <person name="Ellegren H."/>
            <person name="Arnold A.P."/>
            <person name="Hillier L.W."/>
            <person name="Kunstner A."/>
            <person name="Searle S."/>
            <person name="White S."/>
            <person name="Vilella A.J."/>
            <person name="Fairley S."/>
            <person name="Heger A."/>
            <person name="Kong L."/>
            <person name="Ponting C.P."/>
            <person name="Jarvis E.D."/>
            <person name="Mello C.V."/>
            <person name="Minx P."/>
            <person name="Lovell P."/>
            <person name="Velho T.A."/>
            <person name="Ferris M."/>
            <person name="Balakrishnan C.N."/>
            <person name="Sinha S."/>
            <person name="Blatti C."/>
            <person name="London S.E."/>
            <person name="Li Y."/>
            <person name="Lin Y.C."/>
            <person name="George J."/>
            <person name="Sweedler J."/>
            <person name="Southey B."/>
            <person name="Gunaratne P."/>
            <person name="Watson M."/>
            <person name="Nam K."/>
            <person name="Backstrom N."/>
            <person name="Smeds L."/>
            <person name="Nabholz B."/>
            <person name="Itoh Y."/>
            <person name="Whitney O."/>
            <person name="Pfenning A.R."/>
            <person name="Howard J."/>
            <person name="Volker M."/>
            <person name="Skinner B.M."/>
            <person name="Griffin D.K."/>
            <person name="Ye L."/>
            <person name="McLaren W.M."/>
            <person name="Flicek P."/>
            <person name="Quesada V."/>
            <person name="Velasco G."/>
            <person name="Lopez-Otin C."/>
            <person name="Puente X.S."/>
            <person name="Olender T."/>
            <person name="Lancet D."/>
            <person name="Smit A.F."/>
            <person name="Hubley R."/>
            <person name="Konkel M.K."/>
            <person name="Walker J.A."/>
            <person name="Batzer M.A."/>
            <person name="Gu W."/>
            <person name="Pollock D.D."/>
            <person name="Chen L."/>
            <person name="Cheng Z."/>
            <person name="Eichler E.E."/>
            <person name="Stapley J."/>
            <person name="Slate J."/>
            <person name="Ekblom R."/>
            <person name="Birkhead T."/>
            <person name="Burke T."/>
            <person name="Burt D."/>
            <person name="Scharff C."/>
            <person name="Adam I."/>
            <person name="Richard H."/>
            <person name="Sultan M."/>
            <person name="Soldatov A."/>
            <person name="Lehrach H."/>
            <person name="Edwards S.V."/>
            <person name="Yang S.P."/>
            <person name="Li X."/>
            <person name="Graves T."/>
            <person name="Fulton L."/>
            <person name="Nelson J."/>
            <person name="Chinwalla A."/>
            <person name="Hou S."/>
            <person name="Mardis E.R."/>
            <person name="Wilson R.K."/>
        </authorList>
    </citation>
    <scope>NUCLEOTIDE SEQUENCE [LARGE SCALE GENOMIC DNA]</scope>
</reference>
<dbReference type="OMA" id="RDCRMKY"/>
<feature type="transmembrane region" description="Helical" evidence="7">
    <location>
        <begin position="267"/>
        <end position="284"/>
    </location>
</feature>
<keyword evidence="6 7" id="KW-0472">Membrane</keyword>
<dbReference type="CTD" id="389668"/>
<feature type="transmembrane region" description="Helical" evidence="7">
    <location>
        <begin position="325"/>
        <end position="343"/>
    </location>
</feature>
<dbReference type="InterPro" id="IPR018629">
    <property type="entry name" value="XK-rel"/>
</dbReference>
<evidence type="ECO:0000256" key="3">
    <source>
        <dbReference type="ARBA" id="ARBA00022475"/>
    </source>
</evidence>
<proteinExistence type="inferred from homology"/>
<evidence type="ECO:0000256" key="2">
    <source>
        <dbReference type="ARBA" id="ARBA00008789"/>
    </source>
</evidence>
<name>A0A674GV66_TAEGU</name>
<evidence type="ECO:0000256" key="7">
    <source>
        <dbReference type="RuleBase" id="RU910716"/>
    </source>
</evidence>
<dbReference type="GeneTree" id="ENSGT01140000282565"/>
<dbReference type="GO" id="GO:0005886">
    <property type="term" value="C:plasma membrane"/>
    <property type="evidence" value="ECO:0007669"/>
    <property type="project" value="UniProtKB-SubCell"/>
</dbReference>
<dbReference type="KEGG" id="tgu:100229749"/>
<feature type="transmembrane region" description="Helical" evidence="7">
    <location>
        <begin position="198"/>
        <end position="220"/>
    </location>
</feature>
<dbReference type="Pfam" id="PF09815">
    <property type="entry name" value="XK-related"/>
    <property type="match status" value="1"/>
</dbReference>
<evidence type="ECO:0000256" key="4">
    <source>
        <dbReference type="ARBA" id="ARBA00022692"/>
    </source>
</evidence>
<evidence type="ECO:0000256" key="5">
    <source>
        <dbReference type="ARBA" id="ARBA00022989"/>
    </source>
</evidence>
<keyword evidence="4 7" id="KW-0812">Transmembrane</keyword>
<feature type="transmembrane region" description="Helical" evidence="7">
    <location>
        <begin position="350"/>
        <end position="375"/>
    </location>
</feature>
<dbReference type="InterPro" id="IPR050895">
    <property type="entry name" value="XK-related_scramblase"/>
</dbReference>
<evidence type="ECO:0000313" key="8">
    <source>
        <dbReference type="Ensembl" id="ENSTGUP00000026292.1"/>
    </source>
</evidence>
<protein>
    <recommendedName>
        <fullName evidence="7">XK-related protein</fullName>
    </recommendedName>
</protein>
<sequence length="414" mass="48399">MRRWYCQEKDSIVGKHLYSFTLSEERMTAAAVSHIKKFTKQNFFFLVGGMIIYVVDIGVDFWVASRYFCQGQYSWSILILCFRGISSIITQIFSYEWFKNDWEGTDTGKQKLVFLVHLFHCGIFIRYWFALKYGCQVAFKQTSNRGASEVDPSNCIEKKAIDAMTDINMLRVFKTFLETTPQLFLQIYILMEHGKTNFYQYAAIMMSFCGISLTMVDYQISLRKSLPDKDEFHVLSKFTYLFYKLLTITSWILSISLITLLSVRISVILLIFLWIGGFTWTLKQHTTFCKSKKMEYLYRTVVGIILIFSFFNIKGRRTKVCISIYYATHTVMTLGILFIYMFWKPSLMKGICFTIISILTILSLVLGIIFLVVYYSHFHPSTYCRPQAYSDEVDGVAGQKVRVKTGRFHNFLMQ</sequence>
<dbReference type="OrthoDB" id="8190653at2759"/>
<keyword evidence="9" id="KW-1185">Reference proteome</keyword>
<dbReference type="PANTHER" id="PTHR16024">
    <property type="entry name" value="XK-RELATED PROTEIN"/>
    <property type="match status" value="1"/>
</dbReference>
<accession>A0A674GV66</accession>
<gene>
    <name evidence="8" type="primary">XKR9</name>
</gene>
<feature type="transmembrane region" description="Helical" evidence="7">
    <location>
        <begin position="43"/>
        <end position="63"/>
    </location>
</feature>
<comment type="subcellular location">
    <subcellularLocation>
        <location evidence="1">Cell membrane</location>
        <topology evidence="1">Multi-pass membrane protein</topology>
    </subcellularLocation>
    <subcellularLocation>
        <location evidence="7">Membrane</location>
        <topology evidence="7">Multi-pass membrane protein</topology>
    </subcellularLocation>
</comment>
<reference evidence="8" key="3">
    <citation type="submission" date="2025-09" db="UniProtKB">
        <authorList>
            <consortium name="Ensembl"/>
        </authorList>
    </citation>
    <scope>IDENTIFICATION</scope>
</reference>
<keyword evidence="5 7" id="KW-1133">Transmembrane helix</keyword>
<feature type="transmembrane region" description="Helical" evidence="7">
    <location>
        <begin position="241"/>
        <end position="261"/>
    </location>
</feature>
<feature type="transmembrane region" description="Helical" evidence="7">
    <location>
        <begin position="110"/>
        <end position="129"/>
    </location>
</feature>
<dbReference type="Proteomes" id="UP000007754">
    <property type="component" value="Chromosome 2"/>
</dbReference>
<reference evidence="8" key="2">
    <citation type="submission" date="2025-08" db="UniProtKB">
        <authorList>
            <consortium name="Ensembl"/>
        </authorList>
    </citation>
    <scope>IDENTIFICATION</scope>
</reference>
<feature type="transmembrane region" description="Helical" evidence="7">
    <location>
        <begin position="296"/>
        <end position="313"/>
    </location>
</feature>
<dbReference type="AlphaFoldDB" id="A0A674GV66"/>
<organism evidence="8 9">
    <name type="scientific">Taeniopygia guttata</name>
    <name type="common">Zebra finch</name>
    <name type="synonym">Poephila guttata</name>
    <dbReference type="NCBI Taxonomy" id="59729"/>
    <lineage>
        <taxon>Eukaryota</taxon>
        <taxon>Metazoa</taxon>
        <taxon>Chordata</taxon>
        <taxon>Craniata</taxon>
        <taxon>Vertebrata</taxon>
        <taxon>Euteleostomi</taxon>
        <taxon>Archelosauria</taxon>
        <taxon>Archosauria</taxon>
        <taxon>Dinosauria</taxon>
        <taxon>Saurischia</taxon>
        <taxon>Theropoda</taxon>
        <taxon>Coelurosauria</taxon>
        <taxon>Aves</taxon>
        <taxon>Neognathae</taxon>
        <taxon>Neoaves</taxon>
        <taxon>Telluraves</taxon>
        <taxon>Australaves</taxon>
        <taxon>Passeriformes</taxon>
        <taxon>Passeroidea</taxon>
        <taxon>Estrildidae</taxon>
        <taxon>Estrildinae</taxon>
        <taxon>Taeniopygia</taxon>
    </lineage>
</organism>
<evidence type="ECO:0000256" key="1">
    <source>
        <dbReference type="ARBA" id="ARBA00004651"/>
    </source>
</evidence>
<dbReference type="PANTHER" id="PTHR16024:SF13">
    <property type="entry name" value="XK-RELATED PROTEIN 9"/>
    <property type="match status" value="1"/>
</dbReference>
<dbReference type="Ensembl" id="ENSTGUT00000021748.1">
    <property type="protein sequence ID" value="ENSTGUP00000026292.1"/>
    <property type="gene ID" value="ENSTGUG00000024208.1"/>
</dbReference>
<dbReference type="InParanoid" id="A0A674GV66"/>
<keyword evidence="3" id="KW-1003">Cell membrane</keyword>